<dbReference type="EMBL" id="LANO01000002">
    <property type="protein sequence ID" value="KJV53998.1"/>
    <property type="molecule type" value="Genomic_DNA"/>
</dbReference>
<evidence type="ECO:0000313" key="2">
    <source>
        <dbReference type="EMBL" id="KJV53998.1"/>
    </source>
</evidence>
<dbReference type="PATRIC" id="fig|1359184.3.peg.807"/>
<gene>
    <name evidence="2" type="ORF">OTSGILL_0250</name>
</gene>
<protein>
    <submittedName>
        <fullName evidence="2">Uncharacterized protein</fullName>
    </submittedName>
</protein>
<evidence type="ECO:0000313" key="3">
    <source>
        <dbReference type="Proteomes" id="UP000033769"/>
    </source>
</evidence>
<dbReference type="Proteomes" id="UP000033769">
    <property type="component" value="Unassembled WGS sequence"/>
</dbReference>
<proteinExistence type="predicted"/>
<comment type="caution">
    <text evidence="2">The sequence shown here is derived from an EMBL/GenBank/DDBJ whole genome shotgun (WGS) entry which is preliminary data.</text>
</comment>
<evidence type="ECO:0000256" key="1">
    <source>
        <dbReference type="SAM" id="Phobius"/>
    </source>
</evidence>
<reference evidence="2 3" key="1">
    <citation type="submission" date="2015-02" db="EMBL/GenBank/DDBJ databases">
        <title>Genome Sequencing of Rickettsiales.</title>
        <authorList>
            <person name="Daugherty S.C."/>
            <person name="Su Q."/>
            <person name="Abolude K."/>
            <person name="Beier-Sexton M."/>
            <person name="Carlyon J.A."/>
            <person name="Carter R."/>
            <person name="Day N.P."/>
            <person name="Dumler S.J."/>
            <person name="Dyachenko V."/>
            <person name="Godinez A."/>
            <person name="Kurtti T.J."/>
            <person name="Lichay M."/>
            <person name="Mullins K.E."/>
            <person name="Ott S."/>
            <person name="Pappas-Brown V."/>
            <person name="Paris D.H."/>
            <person name="Patel P."/>
            <person name="Richards A.L."/>
            <person name="Sadzewicz L."/>
            <person name="Sears K."/>
            <person name="Seidman D."/>
            <person name="Sengamalay N."/>
            <person name="Stenos J."/>
            <person name="Tallon L.J."/>
            <person name="Vincent G."/>
            <person name="Fraser C.M."/>
            <person name="Munderloh U."/>
            <person name="Dunning-Hotopp J.C."/>
        </authorList>
    </citation>
    <scope>NUCLEOTIDE SEQUENCE [LARGE SCALE GENOMIC DNA]</scope>
    <source>
        <strain evidence="2 3">Gilliam</strain>
    </source>
</reference>
<keyword evidence="1" id="KW-1133">Transmembrane helix</keyword>
<sequence>MNATAYEKSVARNYADIGEVDKLSRLINSYPDLKSEIVPSSGLGLMSHACSNISKRSVGSLLSSRTKKTIIQLKLLSLALKIVIILWIYQIMLKRKMQ</sequence>
<organism evidence="2 3">
    <name type="scientific">Orientia tsutsugamushi str. Gilliam</name>
    <dbReference type="NCBI Taxonomy" id="1359184"/>
    <lineage>
        <taxon>Bacteria</taxon>
        <taxon>Pseudomonadati</taxon>
        <taxon>Pseudomonadota</taxon>
        <taxon>Alphaproteobacteria</taxon>
        <taxon>Rickettsiales</taxon>
        <taxon>Rickettsiaceae</taxon>
        <taxon>Rickettsieae</taxon>
        <taxon>Orientia</taxon>
    </lineage>
</organism>
<accession>A0A0F3MDY4</accession>
<feature type="transmembrane region" description="Helical" evidence="1">
    <location>
        <begin position="70"/>
        <end position="89"/>
    </location>
</feature>
<dbReference type="AlphaFoldDB" id="A0A0F3MDY4"/>
<keyword evidence="1" id="KW-0472">Membrane</keyword>
<name>A0A0F3MDY4_ORITS</name>
<keyword evidence="1" id="KW-0812">Transmembrane</keyword>